<dbReference type="STRING" id="758820.SAMN00777080_3976"/>
<name>A0A1W2H8Z7_9BACT</name>
<reference evidence="2" key="1">
    <citation type="submission" date="2017-04" db="EMBL/GenBank/DDBJ databases">
        <authorList>
            <person name="Varghese N."/>
            <person name="Submissions S."/>
        </authorList>
    </citation>
    <scope>NUCLEOTIDE SEQUENCE [LARGE SCALE GENOMIC DNA]</scope>
    <source>
        <strain evidence="2">DSM 16537</strain>
    </source>
</reference>
<dbReference type="Proteomes" id="UP000192333">
    <property type="component" value="Chromosome I"/>
</dbReference>
<dbReference type="EMBL" id="LT838813">
    <property type="protein sequence ID" value="SMD45327.1"/>
    <property type="molecule type" value="Genomic_DNA"/>
</dbReference>
<dbReference type="AlphaFoldDB" id="A0A1W2H8Z7"/>
<gene>
    <name evidence="1" type="ORF">SAMN00777080_3976</name>
</gene>
<proteinExistence type="predicted"/>
<organism evidence="1 2">
    <name type="scientific">Aquiflexum balticum DSM 16537</name>
    <dbReference type="NCBI Taxonomy" id="758820"/>
    <lineage>
        <taxon>Bacteria</taxon>
        <taxon>Pseudomonadati</taxon>
        <taxon>Bacteroidota</taxon>
        <taxon>Cytophagia</taxon>
        <taxon>Cytophagales</taxon>
        <taxon>Cyclobacteriaceae</taxon>
        <taxon>Aquiflexum</taxon>
    </lineage>
</organism>
<accession>A0A1W2H8Z7</accession>
<sequence>MNSNAKSNYLQNGLKPFILDLKSNVLNLTSIQYVEKLL</sequence>
<protein>
    <submittedName>
        <fullName evidence="1">Uncharacterized protein</fullName>
    </submittedName>
</protein>
<evidence type="ECO:0000313" key="2">
    <source>
        <dbReference type="Proteomes" id="UP000192333"/>
    </source>
</evidence>
<evidence type="ECO:0000313" key="1">
    <source>
        <dbReference type="EMBL" id="SMD45327.1"/>
    </source>
</evidence>
<keyword evidence="2" id="KW-1185">Reference proteome</keyword>